<accession>A0A9X5I520</accession>
<feature type="compositionally biased region" description="Polar residues" evidence="1">
    <location>
        <begin position="118"/>
        <end position="129"/>
    </location>
</feature>
<dbReference type="Pfam" id="PF13424">
    <property type="entry name" value="TPR_12"/>
    <property type="match status" value="1"/>
</dbReference>
<proteinExistence type="predicted"/>
<dbReference type="AlphaFoldDB" id="A0A9X5I520"/>
<dbReference type="InterPro" id="IPR011990">
    <property type="entry name" value="TPR-like_helical_dom_sf"/>
</dbReference>
<dbReference type="InterPro" id="IPR019734">
    <property type="entry name" value="TPR_rpt"/>
</dbReference>
<organism evidence="4 5">
    <name type="scientific">Scytonema millei VB511283</name>
    <dbReference type="NCBI Taxonomy" id="1245923"/>
    <lineage>
        <taxon>Bacteria</taxon>
        <taxon>Bacillati</taxon>
        <taxon>Cyanobacteriota</taxon>
        <taxon>Cyanophyceae</taxon>
        <taxon>Nostocales</taxon>
        <taxon>Scytonemataceae</taxon>
        <taxon>Scytonema</taxon>
    </lineage>
</organism>
<dbReference type="EMBL" id="JTJC03000003">
    <property type="protein sequence ID" value="NHC35550.1"/>
    <property type="molecule type" value="Genomic_DNA"/>
</dbReference>
<feature type="compositionally biased region" description="Basic and acidic residues" evidence="1">
    <location>
        <begin position="364"/>
        <end position="378"/>
    </location>
</feature>
<protein>
    <submittedName>
        <fullName evidence="4">CHAT domain-containing protein</fullName>
    </submittedName>
</protein>
<dbReference type="Pfam" id="PF12770">
    <property type="entry name" value="CHAT"/>
    <property type="match status" value="1"/>
</dbReference>
<feature type="region of interest" description="Disordered" evidence="1">
    <location>
        <begin position="118"/>
        <end position="137"/>
    </location>
</feature>
<dbReference type="PANTHER" id="PTHR10098:SF112">
    <property type="entry name" value="SLR0380 PROTEIN"/>
    <property type="match status" value="1"/>
</dbReference>
<dbReference type="Gene3D" id="1.25.40.10">
    <property type="entry name" value="Tetratricopeptide repeat domain"/>
    <property type="match status" value="3"/>
</dbReference>
<feature type="chain" id="PRO_5040967008" evidence="2">
    <location>
        <begin position="23"/>
        <end position="922"/>
    </location>
</feature>
<feature type="signal peptide" evidence="2">
    <location>
        <begin position="1"/>
        <end position="22"/>
    </location>
</feature>
<dbReference type="SUPFAM" id="SSF48452">
    <property type="entry name" value="TPR-like"/>
    <property type="match status" value="3"/>
</dbReference>
<dbReference type="OrthoDB" id="446317at2"/>
<name>A0A9X5I520_9CYAN</name>
<evidence type="ECO:0000259" key="3">
    <source>
        <dbReference type="Pfam" id="PF12770"/>
    </source>
</evidence>
<sequence length="922" mass="101365">MHSISKTYLAVLLIFLPGTAIAAPSAPEIASQPTRSSGDDAQLLQQGRELYTTGQFAQAIKIWQQAAQNYKAKGDKLNLAIASSNLSLAYQQLGQWQQAEQAIAVSFDVLQGSREQGSNSKFKIQNSKFPDSRLPTPDSRGLPVLAQALNTQASLQLGMGQAETAVSTWQQAATAYERAGDRSGNIQSLLNQSQALQALGLYRRALETLTSADRSLSATPDSPLKAAGLRQMGNLLRSIGDLPQSQQILQRSLELARKLNSQSDIAASLFSLGNTARSQRDNPTALAYYQQAATTAIAPITKLQARLNQFSLLVDTQDSTAQSLIPEIQSLLATIPPSSKTIYAQIDFAQSLMIQGSTEQGAGSREKRAEGAEGEKTTLNRQPSSQSVAPAFTVNRQPSTTNYQLPITQIAQLLASAVDRSRNLGDRRAEAYAIGSLGSLYEQNRQWQDAQELTQQALILSQAANAPDITYRWQWQLARLLRMQGDTPGAIATYREAVKTLKSLRNDLVAVNPEIQFNFRDEVEPVYRELVALLLSGQKSGETPQQNLAQARETIEALQLAELDNFFREACIEAQPVAIDRVVDRDNPTAAVIYPIILPDRLEVILKIPQQPLRHYTIHQPQTQVEQTVERLQRSLTEPDRTKDVRDLSQQIYNWLIQPVANELQQSGVKTLVFVPDGVLRNIPMSALFDGKQYLVEKYAIAVSPGLQLTNPQPISLANLKALTAGLSVPPANSPFPPLPAVRLEFNLIQQAGVAIAELLDRAFTSKSLETKIDSNSFNVVHLATHGQFSSQAENTFILAADGPINVRKFDDLLRSRNRRRPNAIELLVLSACETATGDRRAALGLAGIAVRAGARSTLASLWQIDDEATAIFIGEFYKQLTKTKLTRAEALRQAQLNLMKNYPNYRRPGYWAAYVLVGNWL</sequence>
<feature type="region of interest" description="Disordered" evidence="1">
    <location>
        <begin position="357"/>
        <end position="387"/>
    </location>
</feature>
<keyword evidence="2" id="KW-0732">Signal</keyword>
<evidence type="ECO:0000256" key="2">
    <source>
        <dbReference type="SAM" id="SignalP"/>
    </source>
</evidence>
<dbReference type="RefSeq" id="WP_052289750.1">
    <property type="nucleotide sequence ID" value="NZ_JTJC03000003.1"/>
</dbReference>
<evidence type="ECO:0000256" key="1">
    <source>
        <dbReference type="SAM" id="MobiDB-lite"/>
    </source>
</evidence>
<dbReference type="PANTHER" id="PTHR10098">
    <property type="entry name" value="RAPSYN-RELATED"/>
    <property type="match status" value="1"/>
</dbReference>
<reference evidence="4 5" key="1">
    <citation type="journal article" date="2015" name="Genome Announc.">
        <title>Draft Genome Sequence of the Terrestrial Cyanobacterium Scytonema millei VB511283, Isolated from Eastern India.</title>
        <authorList>
            <person name="Sen D."/>
            <person name="Chandrababunaidu M.M."/>
            <person name="Singh D."/>
            <person name="Sanghi N."/>
            <person name="Ghorai A."/>
            <person name="Mishra G.P."/>
            <person name="Madduluri M."/>
            <person name="Adhikary S.P."/>
            <person name="Tripathy S."/>
        </authorList>
    </citation>
    <scope>NUCLEOTIDE SEQUENCE [LARGE SCALE GENOMIC DNA]</scope>
    <source>
        <strain evidence="4 5">VB511283</strain>
    </source>
</reference>
<gene>
    <name evidence="4" type="ORF">QH73_0012910</name>
</gene>
<evidence type="ECO:0000313" key="5">
    <source>
        <dbReference type="Proteomes" id="UP000031532"/>
    </source>
</evidence>
<dbReference type="SMART" id="SM00028">
    <property type="entry name" value="TPR"/>
    <property type="match status" value="7"/>
</dbReference>
<dbReference type="Proteomes" id="UP000031532">
    <property type="component" value="Unassembled WGS sequence"/>
</dbReference>
<feature type="domain" description="CHAT" evidence="3">
    <location>
        <begin position="647"/>
        <end position="920"/>
    </location>
</feature>
<evidence type="ECO:0000313" key="4">
    <source>
        <dbReference type="EMBL" id="NHC35550.1"/>
    </source>
</evidence>
<dbReference type="InterPro" id="IPR024983">
    <property type="entry name" value="CHAT_dom"/>
</dbReference>
<keyword evidence="5" id="KW-1185">Reference proteome</keyword>
<comment type="caution">
    <text evidence="4">The sequence shown here is derived from an EMBL/GenBank/DDBJ whole genome shotgun (WGS) entry which is preliminary data.</text>
</comment>